<gene>
    <name evidence="21" type="primary">CPT1C</name>
    <name evidence="21" type="ORF">Ciccas_000485</name>
</gene>
<dbReference type="PROSITE" id="PS00439">
    <property type="entry name" value="ACYLTRANSF_C_1"/>
    <property type="match status" value="1"/>
</dbReference>
<dbReference type="GO" id="GO:0004095">
    <property type="term" value="F:carnitine O-palmitoyltransferase activity"/>
    <property type="evidence" value="ECO:0007669"/>
    <property type="project" value="UniProtKB-EC"/>
</dbReference>
<keyword evidence="13 18" id="KW-0472">Membrane</keyword>
<keyword evidence="12" id="KW-0496">Mitochondrion</keyword>
<evidence type="ECO:0000256" key="8">
    <source>
        <dbReference type="ARBA" id="ARBA00022692"/>
    </source>
</evidence>
<dbReference type="Gene3D" id="6.10.250.1760">
    <property type="match status" value="1"/>
</dbReference>
<keyword evidence="8 18" id="KW-0812">Transmembrane</keyword>
<comment type="caution">
    <text evidence="21">The sequence shown here is derived from an EMBL/GenBank/DDBJ whole genome shotgun (WGS) entry which is preliminary data.</text>
</comment>
<dbReference type="Proteomes" id="UP001626550">
    <property type="component" value="Unassembled WGS sequence"/>
</dbReference>
<dbReference type="GO" id="GO:0015909">
    <property type="term" value="P:long-chain fatty acid transport"/>
    <property type="evidence" value="ECO:0007669"/>
    <property type="project" value="UniProtKB-ARBA"/>
</dbReference>
<dbReference type="PROSITE" id="PS00440">
    <property type="entry name" value="ACYLTRANSF_C_2"/>
    <property type="match status" value="1"/>
</dbReference>
<evidence type="ECO:0000256" key="13">
    <source>
        <dbReference type="ARBA" id="ARBA00023136"/>
    </source>
</evidence>
<evidence type="ECO:0000256" key="17">
    <source>
        <dbReference type="RuleBase" id="RU003801"/>
    </source>
</evidence>
<feature type="domain" description="Choline/carnitine acyltransferase" evidence="19">
    <location>
        <begin position="172"/>
        <end position="768"/>
    </location>
</feature>
<evidence type="ECO:0000256" key="7">
    <source>
        <dbReference type="ARBA" id="ARBA00022679"/>
    </source>
</evidence>
<evidence type="ECO:0000256" key="15">
    <source>
        <dbReference type="ARBA" id="ARBA00048480"/>
    </source>
</evidence>
<keyword evidence="7 17" id="KW-0808">Transferase</keyword>
<feature type="domain" description="Carnitine O-palmitoyltransferase N-terminal" evidence="20">
    <location>
        <begin position="1"/>
        <end position="47"/>
    </location>
</feature>
<evidence type="ECO:0000256" key="12">
    <source>
        <dbReference type="ARBA" id="ARBA00023128"/>
    </source>
</evidence>
<evidence type="ECO:0000259" key="19">
    <source>
        <dbReference type="Pfam" id="PF00755"/>
    </source>
</evidence>
<evidence type="ECO:0000256" key="5">
    <source>
        <dbReference type="ARBA" id="ARBA00013243"/>
    </source>
</evidence>
<sequence>MAEAHAAVAFSFVVTDEGVAFRYDKEVINAVLNSGIRTWKRLTAHFKNSIYNRIYPFHISSWLYFVLFVFMTLYLKLEQTTRLFGHFEVFYKETVGLNHYHLPACLTLSFFLWITGVLLNKILLRSLLLWKGFMFIPPGKSTSTLKLWALMLKIASSSRVRLYSYQDALPCLPVPSLSDTIERYLLSVKPLLSEEKFSSLSKKAYDFASSYNGKKLQFYVKMKWLLSSNYVSDWWEDYVYLANRSPLLSNSNYYGMGTFVMGDKPPYFELPGQAPRCAMFCMLLLELRRMIAHETMKPLMLRNLIPLCSGQYERQFNTTRIPQLQKDKIIHLNSSDHIVVQHRGRYFKCLIKKNGRLIRPRDLEYTLECILHDESEPQLGEERLAAFTAGPRDNWAEARKDFFSSGVNKTSLDAIEKAAFTVSLDQEEYPFKVKDIQDPELLKQINHFSKRLLHGNACDRWFDKSFHMIIDRNGQFGFNEEHSWADAPVNAHKVENVLIWEATYNEEKRPFFHYEGGHCHGEAEYYLKPQRLKWNMPNKCLEMQEESYRVAKALADDTDMNVSMFDEYGRGFIKKANFSPDAFLQMTLQLAVFLDMQKFLLTYEASMTRLYRDGRTETVRSCTEQSCRFIKAFFDKSVSVQEKMNLLREACENHQRLYRLAMTGKGVDRHLFSLYVVSKFLNIEMPFLKEVLSEPWRLSTSQTAMGQNEDPKNVLNTYLNVGGGFGPVSEDGYGVSYMFIGEKLLSFHISSKFSCSSTSSERFATNIAKSLRMLRELVEEDRASVRTNKSVSESKKTK</sequence>
<keyword evidence="10 18" id="KW-1133">Transmembrane helix</keyword>
<evidence type="ECO:0000256" key="2">
    <source>
        <dbReference type="ARBA" id="ARBA00004325"/>
    </source>
</evidence>
<dbReference type="PANTHER" id="PTHR22589:SF31">
    <property type="entry name" value="CARNITINE O-PALMITOYLTRANSFERASE"/>
    <property type="match status" value="1"/>
</dbReference>
<keyword evidence="11" id="KW-0443">Lipid metabolism</keyword>
<dbReference type="GO" id="GO:0006631">
    <property type="term" value="P:fatty acid metabolic process"/>
    <property type="evidence" value="ECO:0007669"/>
    <property type="project" value="UniProtKB-KW"/>
</dbReference>
<comment type="similarity">
    <text evidence="4 17">Belongs to the carnitine/choline acetyltransferase family.</text>
</comment>
<protein>
    <recommendedName>
        <fullName evidence="5">carnitine O-palmitoyltransferase</fullName>
        <ecNumber evidence="5">2.3.1.21</ecNumber>
    </recommendedName>
</protein>
<feature type="active site" description="Proton acceptor" evidence="16">
    <location>
        <position position="482"/>
    </location>
</feature>
<dbReference type="Pfam" id="PF00755">
    <property type="entry name" value="Carn_acyltransf"/>
    <property type="match status" value="1"/>
</dbReference>
<dbReference type="InterPro" id="IPR000542">
    <property type="entry name" value="Carn_acyl_trans"/>
</dbReference>
<evidence type="ECO:0000256" key="16">
    <source>
        <dbReference type="PIRSR" id="PIRSR600542-1"/>
    </source>
</evidence>
<dbReference type="Gene3D" id="3.30.559.70">
    <property type="entry name" value="Choline/Carnitine o-acyltransferase, domain 2"/>
    <property type="match status" value="1"/>
</dbReference>
<dbReference type="Pfam" id="PF16484">
    <property type="entry name" value="CPT_N"/>
    <property type="match status" value="1"/>
</dbReference>
<dbReference type="InterPro" id="IPR023213">
    <property type="entry name" value="CAT-like_dom_sf"/>
</dbReference>
<evidence type="ECO:0000313" key="21">
    <source>
        <dbReference type="EMBL" id="KAL3320828.1"/>
    </source>
</evidence>
<comment type="pathway">
    <text evidence="3">Lipid metabolism; fatty acid beta-oxidation.</text>
</comment>
<accession>A0ABD2QMR3</accession>
<feature type="transmembrane region" description="Helical" evidence="18">
    <location>
        <begin position="100"/>
        <end position="124"/>
    </location>
</feature>
<dbReference type="InterPro" id="IPR042231">
    <property type="entry name" value="Cho/carn_acyl_trans_2"/>
</dbReference>
<evidence type="ECO:0000256" key="4">
    <source>
        <dbReference type="ARBA" id="ARBA00005232"/>
    </source>
</evidence>
<evidence type="ECO:0000256" key="9">
    <source>
        <dbReference type="ARBA" id="ARBA00022832"/>
    </source>
</evidence>
<organism evidence="21 22">
    <name type="scientific">Cichlidogyrus casuarinus</name>
    <dbReference type="NCBI Taxonomy" id="1844966"/>
    <lineage>
        <taxon>Eukaryota</taxon>
        <taxon>Metazoa</taxon>
        <taxon>Spiralia</taxon>
        <taxon>Lophotrochozoa</taxon>
        <taxon>Platyhelminthes</taxon>
        <taxon>Monogenea</taxon>
        <taxon>Monopisthocotylea</taxon>
        <taxon>Dactylogyridea</taxon>
        <taxon>Ancyrocephalidae</taxon>
        <taxon>Cichlidogyrus</taxon>
    </lineage>
</organism>
<dbReference type="Gene3D" id="3.30.559.10">
    <property type="entry name" value="Chloramphenicol acetyltransferase-like domain"/>
    <property type="match status" value="1"/>
</dbReference>
<evidence type="ECO:0000256" key="10">
    <source>
        <dbReference type="ARBA" id="ARBA00022989"/>
    </source>
</evidence>
<dbReference type="FunFam" id="3.30.559.10:FF:000002">
    <property type="entry name" value="carnitine O-palmitoyltransferase 1, liver isoform"/>
    <property type="match status" value="1"/>
</dbReference>
<keyword evidence="9" id="KW-0276">Fatty acid metabolism</keyword>
<evidence type="ECO:0000256" key="11">
    <source>
        <dbReference type="ARBA" id="ARBA00023098"/>
    </source>
</evidence>
<dbReference type="EMBL" id="JBJKFK010000026">
    <property type="protein sequence ID" value="KAL3320828.1"/>
    <property type="molecule type" value="Genomic_DNA"/>
</dbReference>
<name>A0ABD2QMR3_9PLAT</name>
<evidence type="ECO:0000256" key="1">
    <source>
        <dbReference type="ARBA" id="ARBA00004141"/>
    </source>
</evidence>
<evidence type="ECO:0000256" key="3">
    <source>
        <dbReference type="ARBA" id="ARBA00005005"/>
    </source>
</evidence>
<evidence type="ECO:0000256" key="6">
    <source>
        <dbReference type="ARBA" id="ARBA00022448"/>
    </source>
</evidence>
<evidence type="ECO:0000256" key="14">
    <source>
        <dbReference type="ARBA" id="ARBA00023315"/>
    </source>
</evidence>
<dbReference type="GO" id="GO:0031966">
    <property type="term" value="C:mitochondrial membrane"/>
    <property type="evidence" value="ECO:0007669"/>
    <property type="project" value="UniProtKB-SubCell"/>
</dbReference>
<dbReference type="SUPFAM" id="SSF52777">
    <property type="entry name" value="CoA-dependent acyltransferases"/>
    <property type="match status" value="2"/>
</dbReference>
<evidence type="ECO:0000259" key="20">
    <source>
        <dbReference type="Pfam" id="PF16484"/>
    </source>
</evidence>
<reference evidence="21 22" key="1">
    <citation type="submission" date="2024-11" db="EMBL/GenBank/DDBJ databases">
        <title>Adaptive evolution of stress response genes in parasites aligns with host niche diversity.</title>
        <authorList>
            <person name="Hahn C."/>
            <person name="Resl P."/>
        </authorList>
    </citation>
    <scope>NUCLEOTIDE SEQUENCE [LARGE SCALE GENOMIC DNA]</scope>
    <source>
        <strain evidence="21">EGGRZ-B1_66</strain>
        <tissue evidence="21">Body</tissue>
    </source>
</reference>
<evidence type="ECO:0000256" key="18">
    <source>
        <dbReference type="SAM" id="Phobius"/>
    </source>
</evidence>
<evidence type="ECO:0000313" key="22">
    <source>
        <dbReference type="Proteomes" id="UP001626550"/>
    </source>
</evidence>
<keyword evidence="6" id="KW-0813">Transport</keyword>
<keyword evidence="14 17" id="KW-0012">Acyltransferase</keyword>
<comment type="subcellular location">
    <subcellularLocation>
        <location evidence="1">Membrane</location>
        <topology evidence="1">Multi-pass membrane protein</topology>
    </subcellularLocation>
    <subcellularLocation>
        <location evidence="2">Mitochondrion membrane</location>
    </subcellularLocation>
</comment>
<dbReference type="PANTHER" id="PTHR22589">
    <property type="entry name" value="CARNITINE O-ACYLTRANSFERASE"/>
    <property type="match status" value="1"/>
</dbReference>
<dbReference type="AlphaFoldDB" id="A0ABD2QMR3"/>
<dbReference type="FunFam" id="3.30.559.70:FF:000001">
    <property type="entry name" value="Carnitine O-palmitoyltransferase 1, liver isoform"/>
    <property type="match status" value="1"/>
</dbReference>
<dbReference type="InterPro" id="IPR032476">
    <property type="entry name" value="CPT_N"/>
</dbReference>
<dbReference type="EC" id="2.3.1.21" evidence="5"/>
<keyword evidence="22" id="KW-1185">Reference proteome</keyword>
<feature type="transmembrane region" description="Helical" evidence="18">
    <location>
        <begin position="54"/>
        <end position="75"/>
    </location>
</feature>
<dbReference type="InterPro" id="IPR039551">
    <property type="entry name" value="Cho/carn_acyl_trans"/>
</dbReference>
<comment type="catalytic activity">
    <reaction evidence="15">
        <text>(R)-carnitine + hexadecanoyl-CoA = O-hexadecanoyl-(R)-carnitine + CoA</text>
        <dbReference type="Rhea" id="RHEA:12661"/>
        <dbReference type="ChEBI" id="CHEBI:16347"/>
        <dbReference type="ChEBI" id="CHEBI:17490"/>
        <dbReference type="ChEBI" id="CHEBI:57287"/>
        <dbReference type="ChEBI" id="CHEBI:57379"/>
        <dbReference type="EC" id="2.3.1.21"/>
    </reaction>
    <physiologicalReaction direction="left-to-right" evidence="15">
        <dbReference type="Rhea" id="RHEA:12662"/>
    </physiologicalReaction>
</comment>
<proteinExistence type="inferred from homology"/>